<accession>A0AAN6FJU7</accession>
<evidence type="ECO:0000313" key="2">
    <source>
        <dbReference type="EMBL" id="KAK0317462.1"/>
    </source>
</evidence>
<evidence type="ECO:0000313" key="3">
    <source>
        <dbReference type="Proteomes" id="UP001168146"/>
    </source>
</evidence>
<dbReference type="InterPro" id="IPR029058">
    <property type="entry name" value="AB_hydrolase_fold"/>
</dbReference>
<sequence length="340" mass="37536">MYLKLKTGVASLGLINMSSHPTGSTSNKSVADRTCILDNGRKIAYDICGAKNGHPVFHLHGWPGARTEVSLFAVQAAELGARIIAIDRPGIGLSTPHPRRTVLDHALDIRQVAKHLGLKEYSVMGVSGGGQYALACAFMIPPEELRSVALVCGQGPVEISLKGMKFGNQIVVRGFQYYPSFIRVLMHGVSWTLKLLNMDRMSNGRILEHVQTLDRWNLLGVPEMDRKVMANPDTMLAVITSVREHFRQGVDGCLEEGRVTTSHLGFDLRDVKRNVRLWYGREDTDVPAAIGEEIARQLGENATLRLEDATHLSLVVDHQRPILQDLLDAAGYRRVAMAED</sequence>
<feature type="domain" description="AB hydrolase-1" evidence="1">
    <location>
        <begin position="55"/>
        <end position="314"/>
    </location>
</feature>
<dbReference type="Gene3D" id="3.40.50.1820">
    <property type="entry name" value="alpha/beta hydrolase"/>
    <property type="match status" value="1"/>
</dbReference>
<dbReference type="Proteomes" id="UP001168146">
    <property type="component" value="Unassembled WGS sequence"/>
</dbReference>
<proteinExistence type="predicted"/>
<organism evidence="2 3">
    <name type="scientific">Friedmanniomyces endolithicus</name>
    <dbReference type="NCBI Taxonomy" id="329885"/>
    <lineage>
        <taxon>Eukaryota</taxon>
        <taxon>Fungi</taxon>
        <taxon>Dikarya</taxon>
        <taxon>Ascomycota</taxon>
        <taxon>Pezizomycotina</taxon>
        <taxon>Dothideomycetes</taxon>
        <taxon>Dothideomycetidae</taxon>
        <taxon>Mycosphaerellales</taxon>
        <taxon>Teratosphaeriaceae</taxon>
        <taxon>Friedmanniomyces</taxon>
    </lineage>
</organism>
<dbReference type="AlphaFoldDB" id="A0AAN6FJU7"/>
<name>A0AAN6FJU7_9PEZI</name>
<dbReference type="EMBL" id="JASUXU010000043">
    <property type="protein sequence ID" value="KAK0317462.1"/>
    <property type="molecule type" value="Genomic_DNA"/>
</dbReference>
<evidence type="ECO:0000259" key="1">
    <source>
        <dbReference type="Pfam" id="PF00561"/>
    </source>
</evidence>
<dbReference type="PANTHER" id="PTHR45763:SF46">
    <property type="entry name" value="AB HYDROLASE-1 DOMAIN-CONTAINING PROTEIN"/>
    <property type="match status" value="1"/>
</dbReference>
<dbReference type="SUPFAM" id="SSF53474">
    <property type="entry name" value="alpha/beta-Hydrolases"/>
    <property type="match status" value="1"/>
</dbReference>
<dbReference type="Pfam" id="PF00561">
    <property type="entry name" value="Abhydrolase_1"/>
    <property type="match status" value="1"/>
</dbReference>
<dbReference type="PANTHER" id="PTHR45763">
    <property type="entry name" value="HYDROLASE, ALPHA/BETA FOLD FAMILY PROTEIN, EXPRESSED-RELATED"/>
    <property type="match status" value="1"/>
</dbReference>
<dbReference type="InterPro" id="IPR000073">
    <property type="entry name" value="AB_hydrolase_1"/>
</dbReference>
<comment type="caution">
    <text evidence="2">The sequence shown here is derived from an EMBL/GenBank/DDBJ whole genome shotgun (WGS) entry which is preliminary data.</text>
</comment>
<protein>
    <recommendedName>
        <fullName evidence="1">AB hydrolase-1 domain-containing protein</fullName>
    </recommendedName>
</protein>
<reference evidence="2" key="1">
    <citation type="submission" date="2021-12" db="EMBL/GenBank/DDBJ databases">
        <title>Black yeast isolated from Biological Soil Crust.</title>
        <authorList>
            <person name="Kurbessoian T."/>
        </authorList>
    </citation>
    <scope>NUCLEOTIDE SEQUENCE</scope>
    <source>
        <strain evidence="2">CCFEE 5208</strain>
    </source>
</reference>
<gene>
    <name evidence="2" type="ORF">LTR82_011500</name>
</gene>